<comment type="caution">
    <text evidence="1">The sequence shown here is derived from an EMBL/GenBank/DDBJ whole genome shotgun (WGS) entry which is preliminary data.</text>
</comment>
<dbReference type="AlphaFoldDB" id="A0A835MX66"/>
<organism evidence="1 2">
    <name type="scientific">Salix dunnii</name>
    <dbReference type="NCBI Taxonomy" id="1413687"/>
    <lineage>
        <taxon>Eukaryota</taxon>
        <taxon>Viridiplantae</taxon>
        <taxon>Streptophyta</taxon>
        <taxon>Embryophyta</taxon>
        <taxon>Tracheophyta</taxon>
        <taxon>Spermatophyta</taxon>
        <taxon>Magnoliopsida</taxon>
        <taxon>eudicotyledons</taxon>
        <taxon>Gunneridae</taxon>
        <taxon>Pentapetalae</taxon>
        <taxon>rosids</taxon>
        <taxon>fabids</taxon>
        <taxon>Malpighiales</taxon>
        <taxon>Salicaceae</taxon>
        <taxon>Saliceae</taxon>
        <taxon>Salix</taxon>
    </lineage>
</organism>
<dbReference type="Proteomes" id="UP000657918">
    <property type="component" value="Unassembled WGS sequence"/>
</dbReference>
<reference evidence="1 2" key="1">
    <citation type="submission" date="2020-10" db="EMBL/GenBank/DDBJ databases">
        <title>Plant Genome Project.</title>
        <authorList>
            <person name="Zhang R.-G."/>
        </authorList>
    </citation>
    <scope>NUCLEOTIDE SEQUENCE [LARGE SCALE GENOMIC DNA]</scope>
    <source>
        <strain evidence="1">FAFU-HL-1</strain>
        <tissue evidence="1">Leaf</tissue>
    </source>
</reference>
<evidence type="ECO:0000313" key="1">
    <source>
        <dbReference type="EMBL" id="KAF9680585.1"/>
    </source>
</evidence>
<accession>A0A835MX66</accession>
<dbReference type="EMBL" id="JADGMS010000006">
    <property type="protein sequence ID" value="KAF9680585.1"/>
    <property type="molecule type" value="Genomic_DNA"/>
</dbReference>
<gene>
    <name evidence="1" type="ORF">SADUNF_Sadunf06G0137100</name>
</gene>
<keyword evidence="2" id="KW-1185">Reference proteome</keyword>
<sequence length="66" mass="7972">MPFIDLYIDLDKMEFVELLEANLLTEDATQHLTFNMIARRIQMREMTWDTVYPHLQDVQENKMIIV</sequence>
<proteinExistence type="predicted"/>
<name>A0A835MX66_9ROSI</name>
<evidence type="ECO:0000313" key="2">
    <source>
        <dbReference type="Proteomes" id="UP000657918"/>
    </source>
</evidence>
<protein>
    <submittedName>
        <fullName evidence="1">Uncharacterized protein</fullName>
    </submittedName>
</protein>